<dbReference type="PROSITE" id="PS01161">
    <property type="entry name" value="GLC_GALNAC_ISOMERASE"/>
    <property type="match status" value="1"/>
</dbReference>
<dbReference type="Pfam" id="PF01182">
    <property type="entry name" value="Glucosamine_iso"/>
    <property type="match status" value="1"/>
</dbReference>
<reference evidence="6" key="1">
    <citation type="submission" date="2019-11" db="EMBL/GenBank/DDBJ databases">
        <authorList>
            <person name="Li J."/>
        </authorList>
    </citation>
    <scope>NUCLEOTIDE SEQUENCE</scope>
    <source>
        <strain evidence="6">B6B</strain>
    </source>
</reference>
<dbReference type="EC" id="3.5.99.6" evidence="4"/>
<dbReference type="PANTHER" id="PTHR11280:SF5">
    <property type="entry name" value="GLUCOSAMINE-6-PHOSPHATE ISOMERASE"/>
    <property type="match status" value="1"/>
</dbReference>
<accession>A0A6A8DBX2</accession>
<dbReference type="GO" id="GO:0006046">
    <property type="term" value="P:N-acetylglucosamine catabolic process"/>
    <property type="evidence" value="ECO:0007669"/>
    <property type="project" value="UniProtKB-UniRule"/>
</dbReference>
<dbReference type="InterPro" id="IPR006148">
    <property type="entry name" value="Glc/Gal-6P_isomerase"/>
</dbReference>
<evidence type="ECO:0000313" key="7">
    <source>
        <dbReference type="Proteomes" id="UP000799092"/>
    </source>
</evidence>
<dbReference type="GO" id="GO:0006043">
    <property type="term" value="P:glucosamine catabolic process"/>
    <property type="evidence" value="ECO:0007669"/>
    <property type="project" value="TreeGrafter"/>
</dbReference>
<evidence type="ECO:0000256" key="2">
    <source>
        <dbReference type="ARBA" id="ARBA00022801"/>
    </source>
</evidence>
<feature type="active site" description="For ring-opening step" evidence="4">
    <location>
        <position position="136"/>
    </location>
</feature>
<dbReference type="Gene3D" id="3.40.50.1360">
    <property type="match status" value="1"/>
</dbReference>
<protein>
    <recommendedName>
        <fullName evidence="4">Glucosamine-6-phosphate deaminase</fullName>
        <ecNumber evidence="4">3.5.99.6</ecNumber>
    </recommendedName>
    <alternativeName>
        <fullName evidence="4">GlcN6P deaminase</fullName>
        <shortName evidence="4">GNPDA</shortName>
    </alternativeName>
    <alternativeName>
        <fullName evidence="4">Glucosamine-6-phosphate isomerase</fullName>
    </alternativeName>
</protein>
<dbReference type="RefSeq" id="WP_153734932.1">
    <property type="nucleotide sequence ID" value="NZ_WJNG01000001.1"/>
</dbReference>
<evidence type="ECO:0000256" key="1">
    <source>
        <dbReference type="ARBA" id="ARBA00000644"/>
    </source>
</evidence>
<evidence type="ECO:0000256" key="3">
    <source>
        <dbReference type="ARBA" id="ARBA00023277"/>
    </source>
</evidence>
<evidence type="ECO:0000313" key="6">
    <source>
        <dbReference type="EMBL" id="MRH41271.1"/>
    </source>
</evidence>
<evidence type="ECO:0000256" key="4">
    <source>
        <dbReference type="HAMAP-Rule" id="MF_01241"/>
    </source>
</evidence>
<dbReference type="OrthoDB" id="9791139at2"/>
<dbReference type="InterPro" id="IPR037171">
    <property type="entry name" value="NagB/RpiA_transferase-like"/>
</dbReference>
<dbReference type="EMBL" id="WJNG01000001">
    <property type="protein sequence ID" value="MRH41271.1"/>
    <property type="molecule type" value="Genomic_DNA"/>
</dbReference>
<comment type="caution">
    <text evidence="6">The sequence shown here is derived from an EMBL/GenBank/DDBJ whole genome shotgun (WGS) entry which is preliminary data.</text>
</comment>
<comment type="function">
    <text evidence="4">Catalyzes the reversible isomerization-deamination of glucosamine 6-phosphate (GlcN6P) to form fructose 6-phosphate (Fru6P) and ammonium ion.</text>
</comment>
<feature type="active site" description="For ring-opening step" evidence="4">
    <location>
        <position position="143"/>
    </location>
</feature>
<comment type="caution">
    <text evidence="4">Lacks conserved residue(s) required for the propagation of feature annotation.</text>
</comment>
<comment type="similarity">
    <text evidence="4">Belongs to the glucosamine/galactosamine-6-phosphate isomerase family. NagB subfamily.</text>
</comment>
<dbReference type="NCBIfam" id="TIGR00502">
    <property type="entry name" value="nagB"/>
    <property type="match status" value="1"/>
</dbReference>
<dbReference type="GO" id="GO:0005975">
    <property type="term" value="P:carbohydrate metabolic process"/>
    <property type="evidence" value="ECO:0007669"/>
    <property type="project" value="InterPro"/>
</dbReference>
<dbReference type="GO" id="GO:0004342">
    <property type="term" value="F:glucosamine-6-phosphate deaminase activity"/>
    <property type="evidence" value="ECO:0007669"/>
    <property type="project" value="UniProtKB-UniRule"/>
</dbReference>
<feature type="active site" description="Proton acceptor; for ring-opening step" evidence="4">
    <location>
        <position position="138"/>
    </location>
</feature>
<proteinExistence type="inferred from homology"/>
<gene>
    <name evidence="4 6" type="primary">nagB</name>
    <name evidence="6" type="ORF">GH741_01120</name>
</gene>
<dbReference type="InterPro" id="IPR004547">
    <property type="entry name" value="Glucosamine6P_isomerase"/>
</dbReference>
<keyword evidence="7" id="KW-1185">Reference proteome</keyword>
<dbReference type="FunFam" id="3.40.50.1360:FF:000003">
    <property type="entry name" value="Glucosamine-6-phosphate deaminase"/>
    <property type="match status" value="1"/>
</dbReference>
<name>A0A6A8DBX2_9BACI</name>
<dbReference type="Proteomes" id="UP000799092">
    <property type="component" value="Unassembled WGS sequence"/>
</dbReference>
<dbReference type="GO" id="GO:0042802">
    <property type="term" value="F:identical protein binding"/>
    <property type="evidence" value="ECO:0007669"/>
    <property type="project" value="TreeGrafter"/>
</dbReference>
<dbReference type="UniPathway" id="UPA00629">
    <property type="reaction ID" value="UER00684"/>
</dbReference>
<comment type="pathway">
    <text evidence="4">Amino-sugar metabolism; N-acetylneuraminate degradation; D-fructose 6-phosphate from N-acetylneuraminate: step 5/5.</text>
</comment>
<dbReference type="GO" id="GO:0005737">
    <property type="term" value="C:cytoplasm"/>
    <property type="evidence" value="ECO:0007669"/>
    <property type="project" value="TreeGrafter"/>
</dbReference>
<dbReference type="SUPFAM" id="SSF100950">
    <property type="entry name" value="NagB/RpiA/CoA transferase-like"/>
    <property type="match status" value="1"/>
</dbReference>
<dbReference type="GO" id="GO:0019262">
    <property type="term" value="P:N-acetylneuraminate catabolic process"/>
    <property type="evidence" value="ECO:0007669"/>
    <property type="project" value="UniProtKB-UniRule"/>
</dbReference>
<dbReference type="HAMAP" id="MF_01241">
    <property type="entry name" value="GlcN6P_deamin"/>
    <property type="match status" value="1"/>
</dbReference>
<dbReference type="InterPro" id="IPR018321">
    <property type="entry name" value="Glucosamine6P_isomerase_CS"/>
</dbReference>
<keyword evidence="3 4" id="KW-0119">Carbohydrate metabolism</keyword>
<evidence type="ECO:0000259" key="5">
    <source>
        <dbReference type="Pfam" id="PF01182"/>
    </source>
</evidence>
<sequence length="249" mass="27833">MKIITAKDYSNMSEIAASTILERVKQSSKITLGLATGGTPVKTYNYLINDYKNNKTSYQHVVTFNLDEYTGMKPTNPNSYHYYMEKNLFEHIDIPNNQTHLPNGAADDFELECKTYEQKIAEHNGVDLQILGLGSNGHIGFNEPGTAFDTRTHIVDLSSATRKANARYFDNIDEVPTQAITMGIATILESKEILLLVSGERKSRALEKLLHGEIDTSFPASILNQHKNVTIIADNEALKYVDISSSMIR</sequence>
<dbReference type="AlphaFoldDB" id="A0A6A8DBX2"/>
<keyword evidence="2 4" id="KW-0378">Hydrolase</keyword>
<feature type="domain" description="Glucosamine/galactosamine-6-phosphate isomerase" evidence="5">
    <location>
        <begin position="13"/>
        <end position="229"/>
    </location>
</feature>
<organism evidence="6 7">
    <name type="scientific">Aquibacillus halophilus</name>
    <dbReference type="NCBI Taxonomy" id="930132"/>
    <lineage>
        <taxon>Bacteria</taxon>
        <taxon>Bacillati</taxon>
        <taxon>Bacillota</taxon>
        <taxon>Bacilli</taxon>
        <taxon>Bacillales</taxon>
        <taxon>Bacillaceae</taxon>
        <taxon>Aquibacillus</taxon>
    </lineage>
</organism>
<feature type="active site" description="Proton acceptor; for enolization step" evidence="4">
    <location>
        <position position="67"/>
    </location>
</feature>
<dbReference type="CDD" id="cd01399">
    <property type="entry name" value="GlcN6P_deaminase"/>
    <property type="match status" value="1"/>
</dbReference>
<dbReference type="PANTHER" id="PTHR11280">
    <property type="entry name" value="GLUCOSAMINE-6-PHOSPHATE ISOMERASE"/>
    <property type="match status" value="1"/>
</dbReference>
<comment type="catalytic activity">
    <reaction evidence="1 4">
        <text>alpha-D-glucosamine 6-phosphate + H2O = beta-D-fructose 6-phosphate + NH4(+)</text>
        <dbReference type="Rhea" id="RHEA:12172"/>
        <dbReference type="ChEBI" id="CHEBI:15377"/>
        <dbReference type="ChEBI" id="CHEBI:28938"/>
        <dbReference type="ChEBI" id="CHEBI:57634"/>
        <dbReference type="ChEBI" id="CHEBI:75989"/>
        <dbReference type="EC" id="3.5.99.6"/>
    </reaction>
</comment>